<evidence type="ECO:0000259" key="2">
    <source>
        <dbReference type="Pfam" id="PF05229"/>
    </source>
</evidence>
<organism evidence="3 4">
    <name type="scientific">Trinickia fusca</name>
    <dbReference type="NCBI Taxonomy" id="2419777"/>
    <lineage>
        <taxon>Bacteria</taxon>
        <taxon>Pseudomonadati</taxon>
        <taxon>Pseudomonadota</taxon>
        <taxon>Betaproteobacteria</taxon>
        <taxon>Burkholderiales</taxon>
        <taxon>Burkholderiaceae</taxon>
        <taxon>Trinickia</taxon>
    </lineage>
</organism>
<dbReference type="SMART" id="SM00972">
    <property type="entry name" value="SCPU"/>
    <property type="match status" value="1"/>
</dbReference>
<dbReference type="AlphaFoldDB" id="A0A494XX88"/>
<dbReference type="PANTHER" id="PTHR37089">
    <property type="entry name" value="PROTEIN U-RELATED"/>
    <property type="match status" value="1"/>
</dbReference>
<feature type="signal peptide" evidence="1">
    <location>
        <begin position="1"/>
        <end position="29"/>
    </location>
</feature>
<protein>
    <submittedName>
        <fullName evidence="3">Spore coat U domain-containing protein</fullName>
    </submittedName>
</protein>
<proteinExistence type="predicted"/>
<comment type="caution">
    <text evidence="3">The sequence shown here is derived from an EMBL/GenBank/DDBJ whole genome shotgun (WGS) entry which is preliminary data.</text>
</comment>
<gene>
    <name evidence="3" type="ORF">D7S89_04325</name>
</gene>
<reference evidence="3 4" key="1">
    <citation type="submission" date="2018-10" db="EMBL/GenBank/DDBJ databases">
        <title>Paraburkholderia sp. 7MK8-2, isolated from soil.</title>
        <authorList>
            <person name="Gao Z.-H."/>
            <person name="Qiu L.-H."/>
        </authorList>
    </citation>
    <scope>NUCLEOTIDE SEQUENCE [LARGE SCALE GENOMIC DNA]</scope>
    <source>
        <strain evidence="3 4">7MK8-2</strain>
    </source>
</reference>
<keyword evidence="1" id="KW-0732">Signal</keyword>
<dbReference type="Pfam" id="PF05229">
    <property type="entry name" value="SCPU"/>
    <property type="match status" value="1"/>
</dbReference>
<dbReference type="Proteomes" id="UP000280434">
    <property type="component" value="Unassembled WGS sequence"/>
</dbReference>
<feature type="chain" id="PRO_5019755835" evidence="1">
    <location>
        <begin position="30"/>
        <end position="178"/>
    </location>
</feature>
<dbReference type="EMBL" id="RBZV01000001">
    <property type="protein sequence ID" value="RKP52724.1"/>
    <property type="molecule type" value="Genomic_DNA"/>
</dbReference>
<evidence type="ECO:0000313" key="3">
    <source>
        <dbReference type="EMBL" id="RKP52724.1"/>
    </source>
</evidence>
<sequence length="178" mass="18146">MESVMKPLPLSLALAIALAFAPPLPVSHAAIYSNGTATSTFNVSLTIQANCTVLANPLNFGTNGVLAAALNQQTTVAVTCSNTTPYNVGLDAGTVSGSTVSSRLMAGTATGNTSTTVSFQLYQDAGHTTVWGNTQGTDTVGGTGNGSSQSITIYGQVPTQTTPKPDTYQTTVTATVYF</sequence>
<feature type="domain" description="Spore coat protein U/FanG" evidence="2">
    <location>
        <begin position="37"/>
        <end position="175"/>
    </location>
</feature>
<dbReference type="PANTHER" id="PTHR37089:SF4">
    <property type="entry name" value="EXPORTED PROTEIN"/>
    <property type="match status" value="1"/>
</dbReference>
<accession>A0A494XX88</accession>
<evidence type="ECO:0000256" key="1">
    <source>
        <dbReference type="SAM" id="SignalP"/>
    </source>
</evidence>
<dbReference type="OrthoDB" id="6505076at2"/>
<name>A0A494XX88_9BURK</name>
<keyword evidence="4" id="KW-1185">Reference proteome</keyword>
<dbReference type="InterPro" id="IPR007893">
    <property type="entry name" value="Spore_coat_U/FanG"/>
</dbReference>
<dbReference type="InterPro" id="IPR053167">
    <property type="entry name" value="Spore_coat_component"/>
</dbReference>
<evidence type="ECO:0000313" key="4">
    <source>
        <dbReference type="Proteomes" id="UP000280434"/>
    </source>
</evidence>